<protein>
    <submittedName>
        <fullName evidence="2">Uncharacterized protein</fullName>
    </submittedName>
</protein>
<comment type="caution">
    <text evidence="2">The sequence shown here is derived from an EMBL/GenBank/DDBJ whole genome shotgun (WGS) entry which is preliminary data.</text>
</comment>
<proteinExistence type="predicted"/>
<sequence>MLRMGLNPRRQNQNNPVDKNGNFGGHYDHNSGEFQQEYRGFGEQDGQNGVYGVNGDVQLIQNQSRFDSQGLMESQRSLNSNYTQNAEKFHHGLNDHYTGDGGQDQQNQYFGQYHQSFNGGTIAAKL</sequence>
<evidence type="ECO:0000313" key="2">
    <source>
        <dbReference type="EMBL" id="TKR59241.1"/>
    </source>
</evidence>
<organism evidence="2">
    <name type="scientific">Populus alba</name>
    <name type="common">White poplar</name>
    <dbReference type="NCBI Taxonomy" id="43335"/>
    <lineage>
        <taxon>Eukaryota</taxon>
        <taxon>Viridiplantae</taxon>
        <taxon>Streptophyta</taxon>
        <taxon>Embryophyta</taxon>
        <taxon>Tracheophyta</taxon>
        <taxon>Spermatophyta</taxon>
        <taxon>Magnoliopsida</taxon>
        <taxon>eudicotyledons</taxon>
        <taxon>Gunneridae</taxon>
        <taxon>Pentapetalae</taxon>
        <taxon>rosids</taxon>
        <taxon>fabids</taxon>
        <taxon>Malpighiales</taxon>
        <taxon>Salicaceae</taxon>
        <taxon>Saliceae</taxon>
        <taxon>Populus</taxon>
    </lineage>
</organism>
<gene>
    <name evidence="2" type="ORF">D5086_0000325880</name>
</gene>
<accession>A0A4U5LT63</accession>
<reference evidence="2" key="1">
    <citation type="submission" date="2018-10" db="EMBL/GenBank/DDBJ databases">
        <title>Population genomic analysis revealed the cold adaptation of white poplar.</title>
        <authorList>
            <person name="Liu Y.-J."/>
        </authorList>
    </citation>
    <scope>NUCLEOTIDE SEQUENCE [LARGE SCALE GENOMIC DNA]</scope>
    <source>
        <strain evidence="2">PAL-ZL1</strain>
    </source>
</reference>
<evidence type="ECO:0000256" key="1">
    <source>
        <dbReference type="SAM" id="MobiDB-lite"/>
    </source>
</evidence>
<feature type="region of interest" description="Disordered" evidence="1">
    <location>
        <begin position="1"/>
        <end position="52"/>
    </location>
</feature>
<dbReference type="AlphaFoldDB" id="A0A4U5LT63"/>
<dbReference type="EMBL" id="RCHU01001273">
    <property type="protein sequence ID" value="TKR59241.1"/>
    <property type="molecule type" value="Genomic_DNA"/>
</dbReference>
<name>A0A4U5LT63_POPAL</name>